<sequence>MKKNIISIEFSNYCFTPTLFPSLMVIFLLPLLVYLGFWQIHRGDSKNQIQKIFYQRSVAIPINLNQIENINLEKNYFPGIMQGHFDNQHSFLLENKIYLHKVGYEILTPFILNNRQELILVNRGWIPQSIDRKKIPKIPPLNNKLIIRGLIVFPNKTFSFKQINEKKWPKRIQSINPDFLKRNNFQPFMLVINTKQTYSFTPLWQPITLQANRHYAYAFQWFVLSFTLFIAFFSIHIHRL</sequence>
<dbReference type="PROSITE" id="PS50895">
    <property type="entry name" value="SURF1"/>
    <property type="match status" value="1"/>
</dbReference>
<gene>
    <name evidence="7" type="ORF">A1D18_00960</name>
</gene>
<evidence type="ECO:0000256" key="2">
    <source>
        <dbReference type="ARBA" id="ARBA00007165"/>
    </source>
</evidence>
<name>A0A1J8PF51_9COXI</name>
<evidence type="ECO:0000256" key="1">
    <source>
        <dbReference type="ARBA" id="ARBA00004370"/>
    </source>
</evidence>
<proteinExistence type="inferred from homology"/>
<dbReference type="InterPro" id="IPR045214">
    <property type="entry name" value="Surf1/Surf4"/>
</dbReference>
<evidence type="ECO:0000313" key="8">
    <source>
        <dbReference type="Proteomes" id="UP000183924"/>
    </source>
</evidence>
<keyword evidence="3 6" id="KW-0812">Transmembrane</keyword>
<keyword evidence="5 6" id="KW-0472">Membrane</keyword>
<feature type="transmembrane region" description="Helical" evidence="6">
    <location>
        <begin position="215"/>
        <end position="237"/>
    </location>
</feature>
<evidence type="ECO:0000256" key="3">
    <source>
        <dbReference type="ARBA" id="ARBA00022692"/>
    </source>
</evidence>
<organism evidence="7 8">
    <name type="scientific">Candidatus Rickettsiella isopodorum</name>
    <dbReference type="NCBI Taxonomy" id="1225476"/>
    <lineage>
        <taxon>Bacteria</taxon>
        <taxon>Pseudomonadati</taxon>
        <taxon>Pseudomonadota</taxon>
        <taxon>Gammaproteobacteria</taxon>
        <taxon>Legionellales</taxon>
        <taxon>Coxiellaceae</taxon>
        <taxon>Rickettsiella</taxon>
    </lineage>
</organism>
<dbReference type="Proteomes" id="UP000183924">
    <property type="component" value="Unassembled WGS sequence"/>
</dbReference>
<feature type="transmembrane region" description="Helical" evidence="6">
    <location>
        <begin position="20"/>
        <end position="38"/>
    </location>
</feature>
<evidence type="ECO:0000256" key="4">
    <source>
        <dbReference type="ARBA" id="ARBA00022989"/>
    </source>
</evidence>
<keyword evidence="4 6" id="KW-1133">Transmembrane helix</keyword>
<comment type="subcellular location">
    <subcellularLocation>
        <location evidence="6">Cell membrane</location>
        <topology evidence="6">Multi-pass membrane protein</topology>
    </subcellularLocation>
    <subcellularLocation>
        <location evidence="1">Membrane</location>
    </subcellularLocation>
</comment>
<dbReference type="OrthoDB" id="9789940at2"/>
<dbReference type="PANTHER" id="PTHR23427:SF2">
    <property type="entry name" value="SURFEIT LOCUS PROTEIN 1"/>
    <property type="match status" value="1"/>
</dbReference>
<reference evidence="7 8" key="1">
    <citation type="submission" date="2016-03" db="EMBL/GenBank/DDBJ databases">
        <title>Comparative genomics of Rickettsiella.</title>
        <authorList>
            <person name="Chandler C."/>
            <person name="Wang Y."/>
        </authorList>
    </citation>
    <scope>NUCLEOTIDE SEQUENCE [LARGE SCALE GENOMIC DNA]</scope>
    <source>
        <strain evidence="7 8">RCFS May 2013</strain>
    </source>
</reference>
<dbReference type="InterPro" id="IPR002994">
    <property type="entry name" value="Surf1/Shy1"/>
</dbReference>
<dbReference type="STRING" id="1225476.A1D18_00960"/>
<protein>
    <recommendedName>
        <fullName evidence="6">SURF1-like protein</fullName>
    </recommendedName>
</protein>
<dbReference type="PANTHER" id="PTHR23427">
    <property type="entry name" value="SURFEIT LOCUS PROTEIN"/>
    <property type="match status" value="1"/>
</dbReference>
<dbReference type="CDD" id="cd06662">
    <property type="entry name" value="SURF1"/>
    <property type="match status" value="1"/>
</dbReference>
<dbReference type="GO" id="GO:0005886">
    <property type="term" value="C:plasma membrane"/>
    <property type="evidence" value="ECO:0007669"/>
    <property type="project" value="UniProtKB-SubCell"/>
</dbReference>
<evidence type="ECO:0000256" key="6">
    <source>
        <dbReference type="RuleBase" id="RU363076"/>
    </source>
</evidence>
<keyword evidence="6" id="KW-1003">Cell membrane</keyword>
<comment type="caution">
    <text evidence="7">The sequence shown here is derived from an EMBL/GenBank/DDBJ whole genome shotgun (WGS) entry which is preliminary data.</text>
</comment>
<evidence type="ECO:0000313" key="7">
    <source>
        <dbReference type="EMBL" id="OIZ95975.1"/>
    </source>
</evidence>
<dbReference type="AlphaFoldDB" id="A0A1J8PF51"/>
<accession>A0A1J8PF51</accession>
<dbReference type="Pfam" id="PF02104">
    <property type="entry name" value="SURF1"/>
    <property type="match status" value="1"/>
</dbReference>
<evidence type="ECO:0000256" key="5">
    <source>
        <dbReference type="ARBA" id="ARBA00023136"/>
    </source>
</evidence>
<dbReference type="RefSeq" id="WP_071661954.1">
    <property type="nucleotide sequence ID" value="NZ_LUKY01000028.1"/>
</dbReference>
<keyword evidence="8" id="KW-1185">Reference proteome</keyword>
<dbReference type="EMBL" id="LUKY01000028">
    <property type="protein sequence ID" value="OIZ95975.1"/>
    <property type="molecule type" value="Genomic_DNA"/>
</dbReference>
<comment type="similarity">
    <text evidence="2 6">Belongs to the SURF1 family.</text>
</comment>